<organism evidence="2 3">
    <name type="scientific">Trichinella nativa</name>
    <dbReference type="NCBI Taxonomy" id="6335"/>
    <lineage>
        <taxon>Eukaryota</taxon>
        <taxon>Metazoa</taxon>
        <taxon>Ecdysozoa</taxon>
        <taxon>Nematoda</taxon>
        <taxon>Enoplea</taxon>
        <taxon>Dorylaimia</taxon>
        <taxon>Trichinellida</taxon>
        <taxon>Trichinellidae</taxon>
        <taxon>Trichinella</taxon>
    </lineage>
</organism>
<dbReference type="Proteomes" id="UP000243006">
    <property type="component" value="Unassembled WGS sequence"/>
</dbReference>
<reference evidence="2 3" key="1">
    <citation type="submission" date="2015-04" db="EMBL/GenBank/DDBJ databases">
        <title>Draft genome of the roundworm Trichinella nativa.</title>
        <authorList>
            <person name="Mitreva M."/>
        </authorList>
    </citation>
    <scope>NUCLEOTIDE SEQUENCE [LARGE SCALE GENOMIC DNA]</scope>
    <source>
        <strain evidence="2 3">ISS45</strain>
    </source>
</reference>
<protein>
    <submittedName>
        <fullName evidence="2">Sprouty protein</fullName>
    </submittedName>
</protein>
<name>A0A1Y3EHM9_9BILA</name>
<dbReference type="Pfam" id="PF05210">
    <property type="entry name" value="Sprouty"/>
    <property type="match status" value="1"/>
</dbReference>
<comment type="caution">
    <text evidence="2">The sequence shown here is derived from an EMBL/GenBank/DDBJ whole genome shotgun (WGS) entry which is preliminary data.</text>
</comment>
<accession>A0A1Y3EHM9</accession>
<dbReference type="InterPro" id="IPR011993">
    <property type="entry name" value="PH-like_dom_sf"/>
</dbReference>
<gene>
    <name evidence="2" type="ORF">D917_08920</name>
</gene>
<dbReference type="EMBL" id="LVZM01012296">
    <property type="protein sequence ID" value="OUC44643.1"/>
    <property type="molecule type" value="Genomic_DNA"/>
</dbReference>
<dbReference type="GO" id="GO:0016020">
    <property type="term" value="C:membrane"/>
    <property type="evidence" value="ECO:0007669"/>
    <property type="project" value="InterPro"/>
</dbReference>
<evidence type="ECO:0000313" key="2">
    <source>
        <dbReference type="EMBL" id="OUC44643.1"/>
    </source>
</evidence>
<keyword evidence="1" id="KW-0812">Transmembrane</keyword>
<evidence type="ECO:0000256" key="1">
    <source>
        <dbReference type="SAM" id="Phobius"/>
    </source>
</evidence>
<proteinExistence type="predicted"/>
<dbReference type="PROSITE" id="PS51227">
    <property type="entry name" value="SPR"/>
    <property type="match status" value="1"/>
</dbReference>
<dbReference type="InterPro" id="IPR007875">
    <property type="entry name" value="Sprouty"/>
</dbReference>
<dbReference type="GO" id="GO:0009966">
    <property type="term" value="P:regulation of signal transduction"/>
    <property type="evidence" value="ECO:0007669"/>
    <property type="project" value="InterPro"/>
</dbReference>
<evidence type="ECO:0000313" key="3">
    <source>
        <dbReference type="Proteomes" id="UP000243006"/>
    </source>
</evidence>
<sequence>MRVLLHLRLPGDVNSYQVMPTFQSWQIGSNRFGLKFLLSSDACKFRCRILKFDDLGSGESYFEDELEDDVFMPIELPLGREPPVSGAQRYPVVRSIPGFMSKSALCRSQSSINAGPSAKNACCAYPLKTSPSVSALQMTGTSEAGKSSSCTGRLFTTSFASNPFSFASAVNFKESNNAAESAAAKLKTNGKSSFRRRAFLKLFNSHSSSSQGLLKDFVQREQCCYCKRFYLVDQNVPGVCPAAPDPFESLVQKVSCFWCFNCVLYVCGCKDPTSTDQRRSLSGWFHWPCSCNEINVDEDDNNSNDHANDTNNHGNYPRHHCIRWMLFALLSLFVPCLWCYFPLKFCQHRCRRRFLLGARHRPVGRTVTSLPPI</sequence>
<feature type="transmembrane region" description="Helical" evidence="1">
    <location>
        <begin position="324"/>
        <end position="343"/>
    </location>
</feature>
<keyword evidence="1" id="KW-1133">Transmembrane helix</keyword>
<dbReference type="Gene3D" id="2.30.29.30">
    <property type="entry name" value="Pleckstrin-homology domain (PH domain)/Phosphotyrosine-binding domain (PTB)"/>
    <property type="match status" value="1"/>
</dbReference>
<keyword evidence="1" id="KW-0472">Membrane</keyword>
<dbReference type="AlphaFoldDB" id="A0A1Y3EHM9"/>